<evidence type="ECO:0000256" key="8">
    <source>
        <dbReference type="ARBA" id="ARBA00023273"/>
    </source>
</evidence>
<evidence type="ECO:0000256" key="10">
    <source>
        <dbReference type="RuleBase" id="RU367040"/>
    </source>
</evidence>
<dbReference type="PRINTS" id="PR00511">
    <property type="entry name" value="TEKTIN"/>
</dbReference>
<evidence type="ECO:0000256" key="3">
    <source>
        <dbReference type="ARBA" id="ARBA00022490"/>
    </source>
</evidence>
<dbReference type="GO" id="GO:0005930">
    <property type="term" value="C:axoneme"/>
    <property type="evidence" value="ECO:0007669"/>
    <property type="project" value="UniProtKB-SubCell"/>
</dbReference>
<evidence type="ECO:0000256" key="11">
    <source>
        <dbReference type="SAM" id="Coils"/>
    </source>
</evidence>
<comment type="function">
    <text evidence="9">Microtubule inner protein (MIP) part of the dynein-decorated doublet microtubules (DMTs) in cilia and flagellar axoneme. Forms filamentous polymers in the walls of ciliary and flagellar microtubules.</text>
</comment>
<dbReference type="GO" id="GO:0060294">
    <property type="term" value="P:cilium movement involved in cell motility"/>
    <property type="evidence" value="ECO:0007669"/>
    <property type="project" value="UniProtKB-UniRule"/>
</dbReference>
<evidence type="ECO:0000256" key="5">
    <source>
        <dbReference type="ARBA" id="ARBA00023054"/>
    </source>
</evidence>
<evidence type="ECO:0000313" key="12">
    <source>
        <dbReference type="EMBL" id="KAG8231272.1"/>
    </source>
</evidence>
<reference evidence="12" key="1">
    <citation type="submission" date="2013-04" db="EMBL/GenBank/DDBJ databases">
        <authorList>
            <person name="Qu J."/>
            <person name="Murali S.C."/>
            <person name="Bandaranaike D."/>
            <person name="Bellair M."/>
            <person name="Blankenburg K."/>
            <person name="Chao H."/>
            <person name="Dinh H."/>
            <person name="Doddapaneni H."/>
            <person name="Downs B."/>
            <person name="Dugan-Rocha S."/>
            <person name="Elkadiri S."/>
            <person name="Gnanaolivu R.D."/>
            <person name="Hernandez B."/>
            <person name="Javaid M."/>
            <person name="Jayaseelan J.C."/>
            <person name="Lee S."/>
            <person name="Li M."/>
            <person name="Ming W."/>
            <person name="Munidasa M."/>
            <person name="Muniz J."/>
            <person name="Nguyen L."/>
            <person name="Ongeri F."/>
            <person name="Osuji N."/>
            <person name="Pu L.-L."/>
            <person name="Puazo M."/>
            <person name="Qu C."/>
            <person name="Quiroz J."/>
            <person name="Raj R."/>
            <person name="Weissenberger G."/>
            <person name="Xin Y."/>
            <person name="Zou X."/>
            <person name="Han Y."/>
            <person name="Richards S."/>
            <person name="Worley K."/>
            <person name="Muzny D."/>
            <person name="Gibbs R."/>
        </authorList>
    </citation>
    <scope>NUCLEOTIDE SEQUENCE</scope>
    <source>
        <strain evidence="12">Sampled in the wild</strain>
    </source>
</reference>
<proteinExistence type="inferred from homology"/>
<dbReference type="PANTHER" id="PTHR19960:SF25">
    <property type="entry name" value="TEKTIN-1"/>
    <property type="match status" value="1"/>
</dbReference>
<feature type="coiled-coil region" evidence="11">
    <location>
        <begin position="335"/>
        <end position="369"/>
    </location>
</feature>
<keyword evidence="5 11" id="KW-0175">Coiled coil</keyword>
<dbReference type="Proteomes" id="UP000792457">
    <property type="component" value="Unassembled WGS sequence"/>
</dbReference>
<keyword evidence="3" id="KW-0963">Cytoplasm</keyword>
<dbReference type="InterPro" id="IPR000435">
    <property type="entry name" value="Tektins"/>
</dbReference>
<sequence>MSGIMFPAAPRFNLQEWYSNYYVRLKAADREQKISNIIIHESYRTATTADDKSKLNKDEVNKEIDVRISDIKYHIDELNKSKKDVKNEENDLSIIQKRLLNALKATELPLELSKKCLTMREGRLGIDLVRDDVELELLKEIAFIGGVQTSISCALEQCNEQSRLLRSVAFFLDRDLLDKGKALQIDEKCANLKETSIGLSTYGGKLPINLGITTEKEWDEFTQKNLSTAVKEVNNSKILKPCLNLLIKQTAEDLNKQFIITNLAFGRRIDDTKEIKNKLEDEHKQVIAEANVLTNNILHLEKAISEKEKYVALAHTRLGLRAQRPNVEHCKDTVALALAKELLDLQQSVKDLQENLGSAKSALRQLLQTQVQLEEDINVKTNTIAIDESKCMAIRQSIHFKEY</sequence>
<keyword evidence="6 10" id="KW-0969">Cilium</keyword>
<keyword evidence="4 10" id="KW-0282">Flagellum</keyword>
<dbReference type="OrthoDB" id="10054259at2759"/>
<dbReference type="PANTHER" id="PTHR19960">
    <property type="entry name" value="TEKTIN"/>
    <property type="match status" value="1"/>
</dbReference>
<dbReference type="EMBL" id="KZ308545">
    <property type="protein sequence ID" value="KAG8231272.1"/>
    <property type="molecule type" value="Genomic_DNA"/>
</dbReference>
<evidence type="ECO:0000256" key="6">
    <source>
        <dbReference type="ARBA" id="ARBA00023069"/>
    </source>
</evidence>
<dbReference type="GO" id="GO:0005634">
    <property type="term" value="C:nucleus"/>
    <property type="evidence" value="ECO:0007669"/>
    <property type="project" value="TreeGrafter"/>
</dbReference>
<evidence type="ECO:0000256" key="4">
    <source>
        <dbReference type="ARBA" id="ARBA00022846"/>
    </source>
</evidence>
<organism evidence="12 13">
    <name type="scientific">Ladona fulva</name>
    <name type="common">Scarce chaser dragonfly</name>
    <name type="synonym">Libellula fulva</name>
    <dbReference type="NCBI Taxonomy" id="123851"/>
    <lineage>
        <taxon>Eukaryota</taxon>
        <taxon>Metazoa</taxon>
        <taxon>Ecdysozoa</taxon>
        <taxon>Arthropoda</taxon>
        <taxon>Hexapoda</taxon>
        <taxon>Insecta</taxon>
        <taxon>Pterygota</taxon>
        <taxon>Palaeoptera</taxon>
        <taxon>Odonata</taxon>
        <taxon>Epiprocta</taxon>
        <taxon>Anisoptera</taxon>
        <taxon>Libelluloidea</taxon>
        <taxon>Libellulidae</taxon>
        <taxon>Ladona</taxon>
    </lineage>
</organism>
<dbReference type="GO" id="GO:0060271">
    <property type="term" value="P:cilium assembly"/>
    <property type="evidence" value="ECO:0007669"/>
    <property type="project" value="UniProtKB-UniRule"/>
</dbReference>
<keyword evidence="8 10" id="KW-0966">Cell projection</keyword>
<evidence type="ECO:0000256" key="2">
    <source>
        <dbReference type="ARBA" id="ARBA00007209"/>
    </source>
</evidence>
<comment type="similarity">
    <text evidence="2 10">Belongs to the tektin family.</text>
</comment>
<evidence type="ECO:0000256" key="1">
    <source>
        <dbReference type="ARBA" id="ARBA00004611"/>
    </source>
</evidence>
<accession>A0A8K0KA99</accession>
<evidence type="ECO:0000256" key="9">
    <source>
        <dbReference type="ARBA" id="ARBA00045224"/>
    </source>
</evidence>
<name>A0A8K0KA99_LADFU</name>
<protein>
    <recommendedName>
        <fullName evidence="10">Tektin</fullName>
    </recommendedName>
</protein>
<dbReference type="InterPro" id="IPR048256">
    <property type="entry name" value="Tektin-like"/>
</dbReference>
<feature type="coiled-coil region" evidence="11">
    <location>
        <begin position="269"/>
        <end position="296"/>
    </location>
</feature>
<gene>
    <name evidence="12" type="ORF">J437_LFUL011126</name>
</gene>
<dbReference type="GO" id="GO:0015630">
    <property type="term" value="C:microtubule cytoskeleton"/>
    <property type="evidence" value="ECO:0007669"/>
    <property type="project" value="UniProtKB-UniRule"/>
</dbReference>
<evidence type="ECO:0000256" key="7">
    <source>
        <dbReference type="ARBA" id="ARBA00023212"/>
    </source>
</evidence>
<dbReference type="AlphaFoldDB" id="A0A8K0KA99"/>
<keyword evidence="13" id="KW-1185">Reference proteome</keyword>
<keyword evidence="7" id="KW-0206">Cytoskeleton</keyword>
<comment type="subcellular location">
    <subcellularLocation>
        <location evidence="10">Cytoplasm</location>
        <location evidence="10">Cytoskeleton</location>
        <location evidence="10">Cilium axoneme</location>
    </subcellularLocation>
    <subcellularLocation>
        <location evidence="1">Cytoplasm</location>
        <location evidence="1">Cytoskeleton</location>
        <location evidence="1">Flagellum axoneme</location>
    </subcellularLocation>
</comment>
<evidence type="ECO:0000313" key="13">
    <source>
        <dbReference type="Proteomes" id="UP000792457"/>
    </source>
</evidence>
<reference evidence="12" key="2">
    <citation type="submission" date="2017-10" db="EMBL/GenBank/DDBJ databases">
        <title>Ladona fulva Genome sequencing and assembly.</title>
        <authorList>
            <person name="Murali S."/>
            <person name="Richards S."/>
            <person name="Bandaranaike D."/>
            <person name="Bellair M."/>
            <person name="Blankenburg K."/>
            <person name="Chao H."/>
            <person name="Dinh H."/>
            <person name="Doddapaneni H."/>
            <person name="Dugan-Rocha S."/>
            <person name="Elkadiri S."/>
            <person name="Gnanaolivu R."/>
            <person name="Hernandez B."/>
            <person name="Skinner E."/>
            <person name="Javaid M."/>
            <person name="Lee S."/>
            <person name="Li M."/>
            <person name="Ming W."/>
            <person name="Munidasa M."/>
            <person name="Muniz J."/>
            <person name="Nguyen L."/>
            <person name="Hughes D."/>
            <person name="Osuji N."/>
            <person name="Pu L.-L."/>
            <person name="Puazo M."/>
            <person name="Qu C."/>
            <person name="Quiroz J."/>
            <person name="Raj R."/>
            <person name="Weissenberger G."/>
            <person name="Xin Y."/>
            <person name="Zou X."/>
            <person name="Han Y."/>
            <person name="Worley K."/>
            <person name="Muzny D."/>
            <person name="Gibbs R."/>
        </authorList>
    </citation>
    <scope>NUCLEOTIDE SEQUENCE</scope>
    <source>
        <strain evidence="12">Sampled in the wild</strain>
    </source>
</reference>
<comment type="caution">
    <text evidence="12">The sequence shown here is derived from an EMBL/GenBank/DDBJ whole genome shotgun (WGS) entry which is preliminary data.</text>
</comment>
<dbReference type="Pfam" id="PF03148">
    <property type="entry name" value="Tektin"/>
    <property type="match status" value="1"/>
</dbReference>